<proteinExistence type="predicted"/>
<dbReference type="InterPro" id="IPR029478">
    <property type="entry name" value="TM1586_NiRdase"/>
</dbReference>
<sequence length="158" mass="16880">MTSTPFDARVAALDAGSLAELMRGRHSVRAFTDRPIEGTVREALERQVAAENERAGLSVQLCLDAPGAFDGRLAHYGSFRNVRNHLALVGPAGPGLDEAVGYAGEKIVLLARALGLDSCCGNWGRGISLREKYPVPNFAPSPISDYSEFLVPSPSLSR</sequence>
<feature type="domain" description="Putative nitroreductase TM1586" evidence="1">
    <location>
        <begin position="18"/>
        <end position="119"/>
    </location>
</feature>
<protein>
    <recommendedName>
        <fullName evidence="1">Putative nitroreductase TM1586 domain-containing protein</fullName>
    </recommendedName>
</protein>
<dbReference type="Gene3D" id="3.40.109.10">
    <property type="entry name" value="NADH Oxidase"/>
    <property type="match status" value="1"/>
</dbReference>
<evidence type="ECO:0000313" key="3">
    <source>
        <dbReference type="Proteomes" id="UP000824062"/>
    </source>
</evidence>
<dbReference type="AlphaFoldDB" id="A0A9D2JCL3"/>
<dbReference type="SUPFAM" id="SSF55469">
    <property type="entry name" value="FMN-dependent nitroreductase-like"/>
    <property type="match status" value="1"/>
</dbReference>
<organism evidence="2 3">
    <name type="scientific">Candidatus Olsenella pullistercoris</name>
    <dbReference type="NCBI Taxonomy" id="2838712"/>
    <lineage>
        <taxon>Bacteria</taxon>
        <taxon>Bacillati</taxon>
        <taxon>Actinomycetota</taxon>
        <taxon>Coriobacteriia</taxon>
        <taxon>Coriobacteriales</taxon>
        <taxon>Atopobiaceae</taxon>
        <taxon>Olsenella</taxon>
    </lineage>
</organism>
<dbReference type="EMBL" id="DXBM01000006">
    <property type="protein sequence ID" value="HIZ45455.1"/>
    <property type="molecule type" value="Genomic_DNA"/>
</dbReference>
<evidence type="ECO:0000313" key="2">
    <source>
        <dbReference type="EMBL" id="HIZ45455.1"/>
    </source>
</evidence>
<reference evidence="2" key="1">
    <citation type="journal article" date="2021" name="PeerJ">
        <title>Extensive microbial diversity within the chicken gut microbiome revealed by metagenomics and culture.</title>
        <authorList>
            <person name="Gilroy R."/>
            <person name="Ravi A."/>
            <person name="Getino M."/>
            <person name="Pursley I."/>
            <person name="Horton D.L."/>
            <person name="Alikhan N.F."/>
            <person name="Baker D."/>
            <person name="Gharbi K."/>
            <person name="Hall N."/>
            <person name="Watson M."/>
            <person name="Adriaenssens E.M."/>
            <person name="Foster-Nyarko E."/>
            <person name="Jarju S."/>
            <person name="Secka A."/>
            <person name="Antonio M."/>
            <person name="Oren A."/>
            <person name="Chaudhuri R.R."/>
            <person name="La Ragione R."/>
            <person name="Hildebrand F."/>
            <person name="Pallen M.J."/>
        </authorList>
    </citation>
    <scope>NUCLEOTIDE SEQUENCE</scope>
    <source>
        <strain evidence="2">ChiHjej12B11-14209</strain>
    </source>
</reference>
<dbReference type="InterPro" id="IPR000415">
    <property type="entry name" value="Nitroreductase-like"/>
</dbReference>
<dbReference type="GO" id="GO:0016491">
    <property type="term" value="F:oxidoreductase activity"/>
    <property type="evidence" value="ECO:0007669"/>
    <property type="project" value="InterPro"/>
</dbReference>
<name>A0A9D2JCL3_9ACTN</name>
<reference evidence="2" key="2">
    <citation type="submission" date="2021-04" db="EMBL/GenBank/DDBJ databases">
        <authorList>
            <person name="Gilroy R."/>
        </authorList>
    </citation>
    <scope>NUCLEOTIDE SEQUENCE</scope>
    <source>
        <strain evidence="2">ChiHjej12B11-14209</strain>
    </source>
</reference>
<dbReference type="Pfam" id="PF14512">
    <property type="entry name" value="TM1586_NiRdase"/>
    <property type="match status" value="1"/>
</dbReference>
<dbReference type="Proteomes" id="UP000824062">
    <property type="component" value="Unassembled WGS sequence"/>
</dbReference>
<accession>A0A9D2JCL3</accession>
<comment type="caution">
    <text evidence="2">The sequence shown here is derived from an EMBL/GenBank/DDBJ whole genome shotgun (WGS) entry which is preliminary data.</text>
</comment>
<gene>
    <name evidence="2" type="ORF">IAA19_00290</name>
</gene>
<evidence type="ECO:0000259" key="1">
    <source>
        <dbReference type="Pfam" id="PF14512"/>
    </source>
</evidence>